<feature type="compositionally biased region" description="Basic residues" evidence="4">
    <location>
        <begin position="144"/>
        <end position="157"/>
    </location>
</feature>
<reference evidence="8" key="1">
    <citation type="journal article" date="2020" name="Stud. Mycol.">
        <title>101 Dothideomycetes genomes: a test case for predicting lifestyles and emergence of pathogens.</title>
        <authorList>
            <person name="Haridas S."/>
            <person name="Albert R."/>
            <person name="Binder M."/>
            <person name="Bloem J."/>
            <person name="Labutti K."/>
            <person name="Salamov A."/>
            <person name="Andreopoulos B."/>
            <person name="Baker S."/>
            <person name="Barry K."/>
            <person name="Bills G."/>
            <person name="Bluhm B."/>
            <person name="Cannon C."/>
            <person name="Castanera R."/>
            <person name="Culley D."/>
            <person name="Daum C."/>
            <person name="Ezra D."/>
            <person name="Gonzalez J."/>
            <person name="Henrissat B."/>
            <person name="Kuo A."/>
            <person name="Liang C."/>
            <person name="Lipzen A."/>
            <person name="Lutzoni F."/>
            <person name="Magnuson J."/>
            <person name="Mondo S."/>
            <person name="Nolan M."/>
            <person name="Ohm R."/>
            <person name="Pangilinan J."/>
            <person name="Park H.-J."/>
            <person name="Ramirez L."/>
            <person name="Alfaro M."/>
            <person name="Sun H."/>
            <person name="Tritt A."/>
            <person name="Yoshinaga Y."/>
            <person name="Zwiers L.-H."/>
            <person name="Turgeon B."/>
            <person name="Goodwin S."/>
            <person name="Spatafora J."/>
            <person name="Crous P."/>
            <person name="Grigoriev I."/>
        </authorList>
    </citation>
    <scope>NUCLEOTIDE SEQUENCE</scope>
    <source>
        <strain evidence="8">CBS 262.69</strain>
    </source>
</reference>
<dbReference type="PANTHER" id="PTHR22731">
    <property type="entry name" value="RIBONUCLEASES P/MRP PROTEIN SUBUNIT POP1"/>
    <property type="match status" value="1"/>
</dbReference>
<evidence type="ECO:0000259" key="7">
    <source>
        <dbReference type="Pfam" id="PF22770"/>
    </source>
</evidence>
<dbReference type="Proteomes" id="UP000799640">
    <property type="component" value="Unassembled WGS sequence"/>
</dbReference>
<feature type="compositionally biased region" description="Polar residues" evidence="4">
    <location>
        <begin position="1"/>
        <end position="14"/>
    </location>
</feature>
<evidence type="ECO:0000256" key="1">
    <source>
        <dbReference type="ARBA" id="ARBA00004123"/>
    </source>
</evidence>
<dbReference type="InterPro" id="IPR009723">
    <property type="entry name" value="Pop1_N"/>
</dbReference>
<evidence type="ECO:0008006" key="10">
    <source>
        <dbReference type="Google" id="ProtNLM"/>
    </source>
</evidence>
<feature type="compositionally biased region" description="Basic and acidic residues" evidence="4">
    <location>
        <begin position="158"/>
        <end position="173"/>
    </location>
</feature>
<dbReference type="PANTHER" id="PTHR22731:SF3">
    <property type="entry name" value="RIBONUCLEASES P_MRP PROTEIN SUBUNIT POP1"/>
    <property type="match status" value="1"/>
</dbReference>
<evidence type="ECO:0000313" key="8">
    <source>
        <dbReference type="EMBL" id="KAF2403232.1"/>
    </source>
</evidence>
<feature type="domain" description="Pop1 N-terminal" evidence="5">
    <location>
        <begin position="58"/>
        <end position="293"/>
    </location>
</feature>
<evidence type="ECO:0000313" key="9">
    <source>
        <dbReference type="Proteomes" id="UP000799640"/>
    </source>
</evidence>
<dbReference type="GO" id="GO:0005655">
    <property type="term" value="C:nucleolar ribonuclease P complex"/>
    <property type="evidence" value="ECO:0007669"/>
    <property type="project" value="InterPro"/>
</dbReference>
<evidence type="ECO:0000259" key="6">
    <source>
        <dbReference type="Pfam" id="PF08170"/>
    </source>
</evidence>
<evidence type="ECO:0000256" key="3">
    <source>
        <dbReference type="ARBA" id="ARBA00023242"/>
    </source>
</evidence>
<dbReference type="InterPro" id="IPR039182">
    <property type="entry name" value="Pop1"/>
</dbReference>
<dbReference type="Pfam" id="PF08170">
    <property type="entry name" value="POPLD"/>
    <property type="match status" value="1"/>
</dbReference>
<feature type="region of interest" description="Disordered" evidence="4">
    <location>
        <begin position="1"/>
        <end position="30"/>
    </location>
</feature>
<dbReference type="InterPro" id="IPR055079">
    <property type="entry name" value="POP1_C"/>
</dbReference>
<sequence>MSNTSKNAGSSQPSNKRKEGPAQNPRSQKRIKAMEMRNIAAQTTDKAFSNGELNIDKFVKAREFEIRALEDGLRNSRHGLSQRAFQEVPKDLRRRTASHNVKRVPKRLRKRAKREMIEDNTPTVTARRRTPSGQQRLRNETAKKLQKISSRLKLKQQKAKEAKAAQAKDDSKTTDTSATKATRENLMEVDDPATEHGPTSVSARKARVKTSTLKSPDQPPAKFRKRQLHKVWLPTHIFHAKRAHMPPPAQPLWKFAIPMTPTAKCYRPTHRAANERGVLAWDTSYMSTIGLEGPEKSIQTVLRAMGVGCNIDPNGLWSWNGRKWRQGTRICEVWLHEREACPNGAIAPATIIWNPIEPTEEPISTTSVSDVTMEDAGISRPKKPPKRKVIIRTHPAAFMQVWELVIRLAKVAKPTVTVEDLRFEIGSIEVAGPNALEAMAGVLHPVPNASGDSAVEDFFPRLAVLSPISTLPPNALMSFSISDPRLRHPPRTVPNLTPDAISSLLPLLATWPPDVRPHPNALFDRRTRQKATRLPSQKALNRRRAASLPGVFPAPIPTDPPIPLTLFVSRKPYPRITILLPWKCVSPVWTPLMFYPLSTGGTPRFAGLKQQQQLTFEANQPWFPGDFPTTPAGRAWEEVQRAEAKAKAGCQWKQTSDLYKYDWGAITGSSGVPTDAPNAQSKDAEGDIHMTDSPTRPQLTTVSLSMLAKGTPGPFARIYRLPTADSALRTEWLAQIPTPGRTANQTRRPLTLPLSVPRRERNAYLAAALLQEEEEPKRVPKLPGAEDLVGYVTTGEQHLGVGGGRGIGSVVLEKLEAIESGVAKGGKRGERKVDLGKLCIVCAVGGVGRLAKWEVVS</sequence>
<dbReference type="EMBL" id="ML996690">
    <property type="protein sequence ID" value="KAF2403232.1"/>
    <property type="molecule type" value="Genomic_DNA"/>
</dbReference>
<dbReference type="InterPro" id="IPR012590">
    <property type="entry name" value="POPLD_dom"/>
</dbReference>
<proteinExistence type="predicted"/>
<keyword evidence="2" id="KW-0819">tRNA processing</keyword>
<accession>A0A6G1I4N3</accession>
<dbReference type="GO" id="GO:0001682">
    <property type="term" value="P:tRNA 5'-leader removal"/>
    <property type="evidence" value="ECO:0007669"/>
    <property type="project" value="InterPro"/>
</dbReference>
<name>A0A6G1I4N3_9PEZI</name>
<feature type="region of interest" description="Disordered" evidence="4">
    <location>
        <begin position="363"/>
        <end position="386"/>
    </location>
</feature>
<evidence type="ECO:0000256" key="4">
    <source>
        <dbReference type="SAM" id="MobiDB-lite"/>
    </source>
</evidence>
<dbReference type="AlphaFoldDB" id="A0A6G1I4N3"/>
<keyword evidence="9" id="KW-1185">Reference proteome</keyword>
<keyword evidence="3" id="KW-0539">Nucleus</keyword>
<evidence type="ECO:0000256" key="2">
    <source>
        <dbReference type="ARBA" id="ARBA00022694"/>
    </source>
</evidence>
<feature type="compositionally biased region" description="Polar residues" evidence="4">
    <location>
        <begin position="670"/>
        <end position="681"/>
    </location>
</feature>
<protein>
    <recommendedName>
        <fullName evidence="10">POPLD-domain-containing protein</fullName>
    </recommendedName>
</protein>
<feature type="region of interest" description="Disordered" evidence="4">
    <location>
        <begin position="117"/>
        <end position="223"/>
    </location>
</feature>
<evidence type="ECO:0000259" key="5">
    <source>
        <dbReference type="Pfam" id="PF06978"/>
    </source>
</evidence>
<gene>
    <name evidence="8" type="ORF">EJ06DRAFT_580389</name>
</gene>
<feature type="region of interest" description="Disordered" evidence="4">
    <location>
        <begin position="670"/>
        <end position="696"/>
    </location>
</feature>
<dbReference type="Pfam" id="PF22770">
    <property type="entry name" value="POP1_C"/>
    <property type="match status" value="1"/>
</dbReference>
<dbReference type="OrthoDB" id="442863at2759"/>
<feature type="domain" description="POP1 C-terminal" evidence="7">
    <location>
        <begin position="699"/>
        <end position="818"/>
    </location>
</feature>
<dbReference type="Pfam" id="PF06978">
    <property type="entry name" value="POP1_N"/>
    <property type="match status" value="1"/>
</dbReference>
<dbReference type="GO" id="GO:0000172">
    <property type="term" value="C:ribonuclease MRP complex"/>
    <property type="evidence" value="ECO:0007669"/>
    <property type="project" value="InterPro"/>
</dbReference>
<feature type="domain" description="POPLD" evidence="6">
    <location>
        <begin position="576"/>
        <end position="647"/>
    </location>
</feature>
<organism evidence="8 9">
    <name type="scientific">Trichodelitschia bisporula</name>
    <dbReference type="NCBI Taxonomy" id="703511"/>
    <lineage>
        <taxon>Eukaryota</taxon>
        <taxon>Fungi</taxon>
        <taxon>Dikarya</taxon>
        <taxon>Ascomycota</taxon>
        <taxon>Pezizomycotina</taxon>
        <taxon>Dothideomycetes</taxon>
        <taxon>Dothideomycetes incertae sedis</taxon>
        <taxon>Phaeotrichales</taxon>
        <taxon>Phaeotrichaceae</taxon>
        <taxon>Trichodelitschia</taxon>
    </lineage>
</organism>
<comment type="subcellular location">
    <subcellularLocation>
        <location evidence="1">Nucleus</location>
    </subcellularLocation>
</comment>